<dbReference type="OrthoDB" id="1935380at2759"/>
<protein>
    <submittedName>
        <fullName evidence="2">Replication factor-A carboxy-terminal domain protein</fullName>
    </submittedName>
</protein>
<organism evidence="2 3">
    <name type="scientific">Senna tora</name>
    <dbReference type="NCBI Taxonomy" id="362788"/>
    <lineage>
        <taxon>Eukaryota</taxon>
        <taxon>Viridiplantae</taxon>
        <taxon>Streptophyta</taxon>
        <taxon>Embryophyta</taxon>
        <taxon>Tracheophyta</taxon>
        <taxon>Spermatophyta</taxon>
        <taxon>Magnoliopsida</taxon>
        <taxon>eudicotyledons</taxon>
        <taxon>Gunneridae</taxon>
        <taxon>Pentapetalae</taxon>
        <taxon>rosids</taxon>
        <taxon>fabids</taxon>
        <taxon>Fabales</taxon>
        <taxon>Fabaceae</taxon>
        <taxon>Caesalpinioideae</taxon>
        <taxon>Cassia clade</taxon>
        <taxon>Senna</taxon>
    </lineage>
</organism>
<dbReference type="Gene3D" id="2.40.50.140">
    <property type="entry name" value="Nucleic acid-binding proteins"/>
    <property type="match status" value="1"/>
</dbReference>
<dbReference type="EMBL" id="JAAIUW010000011">
    <property type="protein sequence ID" value="KAF7808809.1"/>
    <property type="molecule type" value="Genomic_DNA"/>
</dbReference>
<keyword evidence="3" id="KW-1185">Reference proteome</keyword>
<dbReference type="Pfam" id="PF02721">
    <property type="entry name" value="DUF223"/>
    <property type="match status" value="1"/>
</dbReference>
<evidence type="ECO:0000313" key="3">
    <source>
        <dbReference type="Proteomes" id="UP000634136"/>
    </source>
</evidence>
<sequence length="68" mass="7864">MAVGKIDPISAINPTKTEWIIKVRVVRMWLMSAYPSTSSYNGIEMVLCDSEVMENRKTIFQWLVRMPT</sequence>
<name>A0A834SS08_9FABA</name>
<gene>
    <name evidence="2" type="ORF">G2W53_035552</name>
</gene>
<feature type="domain" description="Replication protein A 70 kDa DNA-binding subunit B/D first OB fold" evidence="1">
    <location>
        <begin position="7"/>
        <end position="51"/>
    </location>
</feature>
<comment type="caution">
    <text evidence="2">The sequence shown here is derived from an EMBL/GenBank/DDBJ whole genome shotgun (WGS) entry which is preliminary data.</text>
</comment>
<dbReference type="AlphaFoldDB" id="A0A834SS08"/>
<reference evidence="2" key="1">
    <citation type="submission" date="2020-09" db="EMBL/GenBank/DDBJ databases">
        <title>Genome-Enabled Discovery of Anthraquinone Biosynthesis in Senna tora.</title>
        <authorList>
            <person name="Kang S.-H."/>
            <person name="Pandey R.P."/>
            <person name="Lee C.-M."/>
            <person name="Sim J.-S."/>
            <person name="Jeong J.-T."/>
            <person name="Choi B.-S."/>
            <person name="Jung M."/>
            <person name="Ginzburg D."/>
            <person name="Zhao K."/>
            <person name="Won S.Y."/>
            <person name="Oh T.-J."/>
            <person name="Yu Y."/>
            <person name="Kim N.-H."/>
            <person name="Lee O.R."/>
            <person name="Lee T.-H."/>
            <person name="Bashyal P."/>
            <person name="Kim T.-S."/>
            <person name="Lee W.-H."/>
            <person name="Kawkins C."/>
            <person name="Kim C.-K."/>
            <person name="Kim J.S."/>
            <person name="Ahn B.O."/>
            <person name="Rhee S.Y."/>
            <person name="Sohng J.K."/>
        </authorList>
    </citation>
    <scope>NUCLEOTIDE SEQUENCE</scope>
    <source>
        <tissue evidence="2">Leaf</tissue>
    </source>
</reference>
<evidence type="ECO:0000259" key="1">
    <source>
        <dbReference type="Pfam" id="PF02721"/>
    </source>
</evidence>
<accession>A0A834SS08</accession>
<dbReference type="Proteomes" id="UP000634136">
    <property type="component" value="Unassembled WGS sequence"/>
</dbReference>
<evidence type="ECO:0000313" key="2">
    <source>
        <dbReference type="EMBL" id="KAF7808809.1"/>
    </source>
</evidence>
<dbReference type="InterPro" id="IPR003871">
    <property type="entry name" value="RFA1B/D_OB_1st"/>
</dbReference>
<proteinExistence type="predicted"/>
<dbReference type="InterPro" id="IPR012340">
    <property type="entry name" value="NA-bd_OB-fold"/>
</dbReference>